<comment type="caution">
    <text evidence="1">The sequence shown here is derived from an EMBL/GenBank/DDBJ whole genome shotgun (WGS) entry which is preliminary data.</text>
</comment>
<evidence type="ECO:0000313" key="2">
    <source>
        <dbReference type="Proteomes" id="UP000562929"/>
    </source>
</evidence>
<sequence>MDKTLDDAFEYGGKRLAKVRAAESVEKWQRVKQKLAEVNHRGEVKGLRRGLPVTPELQRRIASICGIPGTVRVAKRDNLGCQSTLEELAEEIGRKQFEVMAAKLQLDPSDALDVDPRKTRLLSVPKIWQKTTSLIKERTKIFMKDALTLKGGFRLALDLGPYSYKVYNAFSQETSTLTRAAALTYIVPGVNCVTEHEARKAKNEGSPPDFVVCVFADTLLFTPLFPLGIALHFGRFAAQLLRGDWIDVDLMDPQVIHSNRSNGWYSYYTKTEEYFRSRDFQEQIQMQFTAELAQLGAAASMTIGTLTTVQALKMTIAETDDERREIRTIMDPLAHRVWNDMCGQIPMKKARFLNETSATWMRWMENEMVQFDDEFFPAYMAKMKKRQDQRLQNAIQGWTSLRSSTELEKAYADNLARNLKAKLNKELEAASGLLDKERAEFKLEFPYTTRKVIENMLVFVPDEIKTMCESIEEDKLDCRQDPSKHWNEEKQLCEPDCGTGHPPKHLDDQPGATECYKGDSPLFIDCDEEFRNSTQKDVGIARKLWSGQIRCRGVENCRAEGFWSDGSRLQKLVRGEFRCKLGGKMEAVGLTDTYLEHCKLEADQSVHLCTVEATVSLGEQDMKLARESGIGEADVARLIEQAKVR</sequence>
<accession>A0A8H4VGT9</accession>
<reference evidence="1 2" key="1">
    <citation type="journal article" date="2020" name="G3 (Bethesda)">
        <title>Genetic Underpinnings of Host Manipulation by Ophiocordyceps as Revealed by Comparative Transcriptomics.</title>
        <authorList>
            <person name="Will I."/>
            <person name="Das B."/>
            <person name="Trinh T."/>
            <person name="Brachmann A."/>
            <person name="Ohm R.A."/>
            <person name="de Bekker C."/>
        </authorList>
    </citation>
    <scope>NUCLEOTIDE SEQUENCE [LARGE SCALE GENOMIC DNA]</scope>
    <source>
        <strain evidence="1 2">EC05</strain>
    </source>
</reference>
<proteinExistence type="predicted"/>
<dbReference type="AlphaFoldDB" id="A0A8H4VGT9"/>
<dbReference type="EMBL" id="JAACLJ010000001">
    <property type="protein sequence ID" value="KAF4595378.1"/>
    <property type="molecule type" value="Genomic_DNA"/>
</dbReference>
<dbReference type="Proteomes" id="UP000562929">
    <property type="component" value="Unassembled WGS sequence"/>
</dbReference>
<organism evidence="1 2">
    <name type="scientific">Ophiocordyceps camponoti-floridani</name>
    <dbReference type="NCBI Taxonomy" id="2030778"/>
    <lineage>
        <taxon>Eukaryota</taxon>
        <taxon>Fungi</taxon>
        <taxon>Dikarya</taxon>
        <taxon>Ascomycota</taxon>
        <taxon>Pezizomycotina</taxon>
        <taxon>Sordariomycetes</taxon>
        <taxon>Hypocreomycetidae</taxon>
        <taxon>Hypocreales</taxon>
        <taxon>Ophiocordycipitaceae</taxon>
        <taxon>Ophiocordyceps</taxon>
    </lineage>
</organism>
<gene>
    <name evidence="1" type="ORF">GQ602_000991</name>
</gene>
<protein>
    <submittedName>
        <fullName evidence="1">Putative heat-labile enterotoxin</fullName>
    </submittedName>
</protein>
<keyword evidence="2" id="KW-1185">Reference proteome</keyword>
<name>A0A8H4VGT9_9HYPO</name>
<evidence type="ECO:0000313" key="1">
    <source>
        <dbReference type="EMBL" id="KAF4595378.1"/>
    </source>
</evidence>